<dbReference type="InterPro" id="IPR001650">
    <property type="entry name" value="Helicase_C-like"/>
</dbReference>
<feature type="compositionally biased region" description="Low complexity" evidence="5">
    <location>
        <begin position="797"/>
        <end position="809"/>
    </location>
</feature>
<feature type="domain" description="Helicase C-terminal" evidence="6">
    <location>
        <begin position="151"/>
        <end position="304"/>
    </location>
</feature>
<dbReference type="PANTHER" id="PTHR12131:SF1">
    <property type="entry name" value="ATP-DEPENDENT RNA HELICASE SUPV3L1, MITOCHONDRIAL-RELATED"/>
    <property type="match status" value="1"/>
</dbReference>
<organism evidence="7 8">
    <name type="scientific">Paracoccus sanguinis</name>
    <dbReference type="NCBI Taxonomy" id="1545044"/>
    <lineage>
        <taxon>Bacteria</taxon>
        <taxon>Pseudomonadati</taxon>
        <taxon>Pseudomonadota</taxon>
        <taxon>Alphaproteobacteria</taxon>
        <taxon>Rhodobacterales</taxon>
        <taxon>Paracoccaceae</taxon>
        <taxon>Paracoccus</taxon>
    </lineage>
</organism>
<dbReference type="Pfam" id="PF00271">
    <property type="entry name" value="Helicase_C"/>
    <property type="match status" value="1"/>
</dbReference>
<dbReference type="GO" id="GO:0016787">
    <property type="term" value="F:hydrolase activity"/>
    <property type="evidence" value="ECO:0007669"/>
    <property type="project" value="UniProtKB-KW"/>
</dbReference>
<accession>A0A1H2X2R2</accession>
<gene>
    <name evidence="7" type="ORF">SAMN05444276_102360</name>
</gene>
<evidence type="ECO:0000256" key="2">
    <source>
        <dbReference type="ARBA" id="ARBA00022801"/>
    </source>
</evidence>
<feature type="compositionally biased region" description="Low complexity" evidence="5">
    <location>
        <begin position="879"/>
        <end position="896"/>
    </location>
</feature>
<dbReference type="SUPFAM" id="SSF52540">
    <property type="entry name" value="P-loop containing nucleoside triphosphate hydrolases"/>
    <property type="match status" value="2"/>
</dbReference>
<feature type="compositionally biased region" description="Basic and acidic residues" evidence="5">
    <location>
        <begin position="994"/>
        <end position="1012"/>
    </location>
</feature>
<dbReference type="GO" id="GO:0004386">
    <property type="term" value="F:helicase activity"/>
    <property type="evidence" value="ECO:0007669"/>
    <property type="project" value="UniProtKB-KW"/>
</dbReference>
<feature type="compositionally biased region" description="Basic and acidic residues" evidence="5">
    <location>
        <begin position="934"/>
        <end position="948"/>
    </location>
</feature>
<dbReference type="PROSITE" id="PS51194">
    <property type="entry name" value="HELICASE_CTER"/>
    <property type="match status" value="1"/>
</dbReference>
<dbReference type="Pfam" id="PF22527">
    <property type="entry name" value="DEXQc_Suv3"/>
    <property type="match status" value="1"/>
</dbReference>
<feature type="region of interest" description="Disordered" evidence="5">
    <location>
        <begin position="797"/>
        <end position="821"/>
    </location>
</feature>
<dbReference type="EMBL" id="FNNA01000002">
    <property type="protein sequence ID" value="SDW87193.1"/>
    <property type="molecule type" value="Genomic_DNA"/>
</dbReference>
<keyword evidence="3 7" id="KW-0347">Helicase</keyword>
<evidence type="ECO:0000256" key="1">
    <source>
        <dbReference type="ARBA" id="ARBA00022741"/>
    </source>
</evidence>
<dbReference type="STRING" id="1545044.SAMN05444276_102360"/>
<evidence type="ECO:0000259" key="6">
    <source>
        <dbReference type="PROSITE" id="PS51194"/>
    </source>
</evidence>
<dbReference type="GO" id="GO:0005524">
    <property type="term" value="F:ATP binding"/>
    <property type="evidence" value="ECO:0007669"/>
    <property type="project" value="UniProtKB-KW"/>
</dbReference>
<proteinExistence type="predicted"/>
<dbReference type="AlphaFoldDB" id="A0A1H2X2R2"/>
<reference evidence="8" key="1">
    <citation type="submission" date="2016-10" db="EMBL/GenBank/DDBJ databases">
        <authorList>
            <person name="Varghese N."/>
            <person name="Submissions S."/>
        </authorList>
    </citation>
    <scope>NUCLEOTIDE SEQUENCE [LARGE SCALE GENOMIC DNA]</scope>
    <source>
        <strain evidence="8">DSM 29303</strain>
    </source>
</reference>
<dbReference type="RefSeq" id="WP_036736357.1">
    <property type="nucleotide sequence ID" value="NZ_FNNA01000002.1"/>
</dbReference>
<feature type="region of interest" description="Disordered" evidence="5">
    <location>
        <begin position="860"/>
        <end position="1078"/>
    </location>
</feature>
<dbReference type="InterPro" id="IPR027417">
    <property type="entry name" value="P-loop_NTPase"/>
</dbReference>
<dbReference type="SMART" id="SM00490">
    <property type="entry name" value="HELICc"/>
    <property type="match status" value="1"/>
</dbReference>
<name>A0A1H2X2R2_9RHOB</name>
<keyword evidence="2" id="KW-0378">Hydrolase</keyword>
<keyword evidence="1" id="KW-0547">Nucleotide-binding</keyword>
<evidence type="ECO:0000256" key="3">
    <source>
        <dbReference type="ARBA" id="ARBA00022806"/>
    </source>
</evidence>
<dbReference type="InterPro" id="IPR050699">
    <property type="entry name" value="RNA-DNA_Helicase"/>
</dbReference>
<dbReference type="Proteomes" id="UP000182944">
    <property type="component" value="Unassembled WGS sequence"/>
</dbReference>
<protein>
    <submittedName>
        <fullName evidence="7">ATP-dependent RNA helicase SUPV3L1/SUV3</fullName>
    </submittedName>
</protein>
<dbReference type="Gene3D" id="3.40.50.300">
    <property type="entry name" value="P-loop containing nucleotide triphosphate hydrolases"/>
    <property type="match status" value="2"/>
</dbReference>
<dbReference type="PANTHER" id="PTHR12131">
    <property type="entry name" value="ATP-DEPENDENT RNA AND DNA HELICASE"/>
    <property type="match status" value="1"/>
</dbReference>
<keyword evidence="8" id="KW-1185">Reference proteome</keyword>
<evidence type="ECO:0000256" key="4">
    <source>
        <dbReference type="ARBA" id="ARBA00022840"/>
    </source>
</evidence>
<feature type="compositionally biased region" description="Acidic residues" evidence="5">
    <location>
        <begin position="905"/>
        <end position="917"/>
    </location>
</feature>
<evidence type="ECO:0000313" key="7">
    <source>
        <dbReference type="EMBL" id="SDW87193.1"/>
    </source>
</evidence>
<dbReference type="InterPro" id="IPR055206">
    <property type="entry name" value="DEXQc_SUV3"/>
</dbReference>
<evidence type="ECO:0000313" key="8">
    <source>
        <dbReference type="Proteomes" id="UP000182944"/>
    </source>
</evidence>
<feature type="compositionally biased region" description="Basic and acidic residues" evidence="5">
    <location>
        <begin position="1021"/>
        <end position="1063"/>
    </location>
</feature>
<evidence type="ECO:0000256" key="5">
    <source>
        <dbReference type="SAM" id="MobiDB-lite"/>
    </source>
</evidence>
<sequence length="1078" mass="116836">MAGRITAVLGPTNTGKTHYAIERMLAHRTGVIGLPLRLLAREVYDRIVKARGPSVVALITGEERIVPERAAYWVATTEAMPEVLADFVAIDEIQLCADPERGHVFTDRLLNARGLHETLFLGSSTMRPAIAALVPEAQFMRRERFSTLSWAGSKKLSRMPARSAIVGFSVDDVYATAELLRRLKGGAAVVMGALSPRTRNAQVAMYQAGEVDYLVATDAIGMGLNLDIRHVAFEATHKFDGRRMRPLFPHELGQIAGRAGRHTEPGTFGVTGEAQPLDEGLIDAIENHRFQPISRLVWRNSALEFGTVDRLVQSLEQPSGSEWLGRGREADDLHALKALRDLPEIRDRVTHPKDVRLLWDVCRIPDFRGISPAEHLTLLSRIFGFLQEGGIPGDWLARAVGRIDRTGGDIDALSKRLAYIRTWTYVAQRTGWVRDEAHWRGETRAVEDRLSDALHAALTQRFVDRRTSVLMRRLNQKESLVAEVNDKGEVTVEGEFAGRLDGFRFRADPAAAGDEARMLTRAAYEALRPEFHLRADRFYNAPDTELDFTEQGGLMWGGTAVGKLTRGADPLKPGIDVFVDEDAGEEVAEKVRRRLQHFIDRKIAAGFEPLLALQADEALTGLARGVGFRLLESFGILPREQVAGDIKALDQEARSLLRKHGVRFGQYTIFVPAVLKPAPTRLRLVLASLAQGLDEFPESPPPGLVTIPNLPDVPRGYYTLSGYHPAGERAIRIDMLERLADLLRGQDSRGGFEASADMLSITGMTLEQFADLMGGLGYRAEKAERPKARAAAVAPVAAAPEPGAEGAAASQNPMTEEESVLVAETRARWDAEQAEKARLAAEAETRAAAEAEAAAQAEAALAASAGGEDGPVATEGLPADAGDAAAEAVASESGDAQPTGGAEGEASEEASDAEPVETETYYSFTWAPRPRGPRRGEGDSRGPRRPRGEGAAAAGPAEGGEARGDRGRRFGGPREGQRSGGEPGADGKPARFGKGGERGGKPQRRDGARTDGTEGQGGSRDGQRDGQGKGSRNERHEGKRPDGKRHDGPRHDQRPPRAEKPMDPDSPFAVLAALKNRT</sequence>
<keyword evidence="4" id="KW-0067">ATP-binding</keyword>
<dbReference type="OrthoDB" id="9807155at2"/>